<evidence type="ECO:0000313" key="5">
    <source>
        <dbReference type="Proteomes" id="UP000007129"/>
    </source>
</evidence>
<keyword evidence="3" id="KW-0732">Signal</keyword>
<sequence length="348" mass="38315">MSRKLIVRGLFLVIFAVILGLSAEPFYAGVTSSQSNCRGRLHNNTLQAILRTWEKPGDGLDIIGYLPPHHLATGIEPRPCHSHNDYWRRVPLFEALAAGCTSVEADVWLDDDLAIPLVGHSRHSLTAERTLKSLYIDPIIAILESQYPANSMEPAGILGIDDTASLVLLLDLKSSDHRLWSAVQAQLQPLRDGNWLTYWDAARDVRVARPVTVVASGAASFDAIASALRPDIFFDAPLDNLDERYNVSNSHYASVSMTRAVGSVPWSLGPIQRATVDRQIKAAAERGLISRYWGTPSRPLARRDSVWNDLVRLGVGVLNGDDINCMNTILSRPCAYDGTLKTPLEDEV</sequence>
<gene>
    <name evidence="4" type="ORF">MPH_08523</name>
</gene>
<dbReference type="InterPro" id="IPR017946">
    <property type="entry name" value="PLC-like_Pdiesterase_TIM-brl"/>
</dbReference>
<dbReference type="EMBL" id="AHHD01000359">
    <property type="protein sequence ID" value="EKG14343.1"/>
    <property type="molecule type" value="Genomic_DNA"/>
</dbReference>
<dbReference type="FunCoup" id="K2RI99">
    <property type="interactions" value="5"/>
</dbReference>
<dbReference type="HOGENOM" id="CLU_031561_1_0_1"/>
<name>K2RI99_MACPH</name>
<dbReference type="Proteomes" id="UP000007129">
    <property type="component" value="Unassembled WGS sequence"/>
</dbReference>
<evidence type="ECO:0000256" key="3">
    <source>
        <dbReference type="SAM" id="SignalP"/>
    </source>
</evidence>
<dbReference type="PANTHER" id="PTHR31571">
    <property type="entry name" value="ALTERED INHERITANCE OF MITOCHONDRIA PROTEIN 6"/>
    <property type="match status" value="1"/>
</dbReference>
<feature type="signal peptide" evidence="3">
    <location>
        <begin position="1"/>
        <end position="23"/>
    </location>
</feature>
<protein>
    <recommendedName>
        <fullName evidence="2">Altered inheritance of mitochondria protein 6</fullName>
    </recommendedName>
</protein>
<feature type="chain" id="PRO_5003864213" description="Altered inheritance of mitochondria protein 6" evidence="3">
    <location>
        <begin position="24"/>
        <end position="348"/>
    </location>
</feature>
<dbReference type="PANTHER" id="PTHR31571:SF1">
    <property type="entry name" value="ALTERED INHERITANCE OF MITOCHONDRIA PROTEIN 6"/>
    <property type="match status" value="1"/>
</dbReference>
<dbReference type="GO" id="GO:0006629">
    <property type="term" value="P:lipid metabolic process"/>
    <property type="evidence" value="ECO:0007669"/>
    <property type="project" value="InterPro"/>
</dbReference>
<dbReference type="AlphaFoldDB" id="K2RI99"/>
<dbReference type="eggNOG" id="ENOG502QVA8">
    <property type="taxonomic scope" value="Eukaryota"/>
</dbReference>
<dbReference type="InterPro" id="IPR051236">
    <property type="entry name" value="HAT_RTT109-like"/>
</dbReference>
<comment type="similarity">
    <text evidence="1">Belongs to the AIM6 family.</text>
</comment>
<dbReference type="SUPFAM" id="SSF51695">
    <property type="entry name" value="PLC-like phosphodiesterases"/>
    <property type="match status" value="1"/>
</dbReference>
<evidence type="ECO:0000256" key="1">
    <source>
        <dbReference type="ARBA" id="ARBA00008858"/>
    </source>
</evidence>
<dbReference type="GO" id="GO:0008081">
    <property type="term" value="F:phosphoric diester hydrolase activity"/>
    <property type="evidence" value="ECO:0007669"/>
    <property type="project" value="InterPro"/>
</dbReference>
<evidence type="ECO:0000313" key="4">
    <source>
        <dbReference type="EMBL" id="EKG14343.1"/>
    </source>
</evidence>
<dbReference type="InParanoid" id="K2RI99"/>
<accession>K2RI99</accession>
<comment type="caution">
    <text evidence="4">The sequence shown here is derived from an EMBL/GenBank/DDBJ whole genome shotgun (WGS) entry which is preliminary data.</text>
</comment>
<dbReference type="PROSITE" id="PS50007">
    <property type="entry name" value="PIPLC_X_DOMAIN"/>
    <property type="match status" value="1"/>
</dbReference>
<dbReference type="STRING" id="1126212.K2RI99"/>
<proteinExistence type="inferred from homology"/>
<evidence type="ECO:0000256" key="2">
    <source>
        <dbReference type="ARBA" id="ARBA00014286"/>
    </source>
</evidence>
<reference evidence="4 5" key="1">
    <citation type="journal article" date="2012" name="BMC Genomics">
        <title>Tools to kill: Genome of one of the most destructive plant pathogenic fungi Macrophomina phaseolina.</title>
        <authorList>
            <person name="Islam M.S."/>
            <person name="Haque M.S."/>
            <person name="Islam M.M."/>
            <person name="Emdad E.M."/>
            <person name="Halim A."/>
            <person name="Hossen Q.M.M."/>
            <person name="Hossain M.Z."/>
            <person name="Ahmed B."/>
            <person name="Rahim S."/>
            <person name="Rahman M.S."/>
            <person name="Alam M.M."/>
            <person name="Hou S."/>
            <person name="Wan X."/>
            <person name="Saito J.A."/>
            <person name="Alam M."/>
        </authorList>
    </citation>
    <scope>NUCLEOTIDE SEQUENCE [LARGE SCALE GENOMIC DNA]</scope>
    <source>
        <strain evidence="4 5">MS6</strain>
    </source>
</reference>
<dbReference type="VEuPathDB" id="FungiDB:MPH_08523"/>
<dbReference type="OrthoDB" id="4153866at2759"/>
<organism evidence="4 5">
    <name type="scientific">Macrophomina phaseolina (strain MS6)</name>
    <name type="common">Charcoal rot fungus</name>
    <dbReference type="NCBI Taxonomy" id="1126212"/>
    <lineage>
        <taxon>Eukaryota</taxon>
        <taxon>Fungi</taxon>
        <taxon>Dikarya</taxon>
        <taxon>Ascomycota</taxon>
        <taxon>Pezizomycotina</taxon>
        <taxon>Dothideomycetes</taxon>
        <taxon>Dothideomycetes incertae sedis</taxon>
        <taxon>Botryosphaeriales</taxon>
        <taxon>Botryosphaeriaceae</taxon>
        <taxon>Macrophomina</taxon>
    </lineage>
</organism>